<sequence length="175" mass="16362">MAAMLNGFREDLPKPAGGAGGGAGSGDAAWSPGDAAVGGKNAHEGAGFRRAPAAAAVGGPRGPLHTARSSEPSGRHGGYGSPRNGFGNGGGSGMGMLAGLELADPMPILSRSSSDAVSSLVTGSGGGSGGGGGSFSVARSKPSASSNVALFNAPLNGARACGADAAEAGLPGAAF</sequence>
<reference evidence="2" key="1">
    <citation type="submission" date="2021-01" db="EMBL/GenBank/DDBJ databases">
        <authorList>
            <person name="Corre E."/>
            <person name="Pelletier E."/>
            <person name="Niang G."/>
            <person name="Scheremetjew M."/>
            <person name="Finn R."/>
            <person name="Kale V."/>
            <person name="Holt S."/>
            <person name="Cochrane G."/>
            <person name="Meng A."/>
            <person name="Brown T."/>
            <person name="Cohen L."/>
        </authorList>
    </citation>
    <scope>NUCLEOTIDE SEQUENCE</scope>
    <source>
        <strain evidence="2">CCMP219</strain>
    </source>
</reference>
<feature type="compositionally biased region" description="Gly residues" evidence="1">
    <location>
        <begin position="123"/>
        <end position="134"/>
    </location>
</feature>
<feature type="region of interest" description="Disordered" evidence="1">
    <location>
        <begin position="11"/>
        <end position="97"/>
    </location>
</feature>
<proteinExistence type="predicted"/>
<evidence type="ECO:0000313" key="2">
    <source>
        <dbReference type="EMBL" id="CAD8285670.1"/>
    </source>
</evidence>
<feature type="compositionally biased region" description="Low complexity" evidence="1">
    <location>
        <begin position="26"/>
        <end position="35"/>
    </location>
</feature>
<feature type="region of interest" description="Disordered" evidence="1">
    <location>
        <begin position="117"/>
        <end position="139"/>
    </location>
</feature>
<dbReference type="AlphaFoldDB" id="A0A7R9YT68"/>
<accession>A0A7R9YT68</accession>
<gene>
    <name evidence="2" type="ORF">CEUR00632_LOCUS5708</name>
</gene>
<dbReference type="EMBL" id="HBEC01012397">
    <property type="protein sequence ID" value="CAD8285670.1"/>
    <property type="molecule type" value="Transcribed_RNA"/>
</dbReference>
<name>A0A7R9YT68_9CHLO</name>
<feature type="compositionally biased region" description="Gly residues" evidence="1">
    <location>
        <begin position="75"/>
        <end position="96"/>
    </location>
</feature>
<organism evidence="2">
    <name type="scientific">Chlamydomonas euryale</name>
    <dbReference type="NCBI Taxonomy" id="1486919"/>
    <lineage>
        <taxon>Eukaryota</taxon>
        <taxon>Viridiplantae</taxon>
        <taxon>Chlorophyta</taxon>
        <taxon>core chlorophytes</taxon>
        <taxon>Chlorophyceae</taxon>
        <taxon>CS clade</taxon>
        <taxon>Chlamydomonadales</taxon>
        <taxon>Chlamydomonadaceae</taxon>
        <taxon>Chlamydomonas</taxon>
    </lineage>
</organism>
<feature type="compositionally biased region" description="Low complexity" evidence="1">
    <location>
        <begin position="48"/>
        <end position="58"/>
    </location>
</feature>
<evidence type="ECO:0000256" key="1">
    <source>
        <dbReference type="SAM" id="MobiDB-lite"/>
    </source>
</evidence>
<protein>
    <submittedName>
        <fullName evidence="2">Uncharacterized protein</fullName>
    </submittedName>
</protein>